<keyword evidence="24" id="KW-1185">Reference proteome</keyword>
<evidence type="ECO:0000256" key="15">
    <source>
        <dbReference type="ARBA" id="ARBA00023242"/>
    </source>
</evidence>
<evidence type="ECO:0000313" key="24">
    <source>
        <dbReference type="Proteomes" id="UP000011518"/>
    </source>
</evidence>
<comment type="function">
    <text evidence="16">Acts as an acyl-protein thioesterase. Hydrolyzes fatty acids from S-acylated cysteine residues in proteins such as trimeric G alpha proteins or HRAS. Acts as a palmitoyl thioesterase that catalyzes depalmitoylation of proteins, such as ADRB2, KCNMA1 and SQSTM1. Acts as a negative regulator of autophagy by mediating palmitoylation of SQSTM1, decreasing affinity between SQSTM1 and ATG8 proteins and recruitment of ubiquitinated cargo proteins to autophagosomes. Acts as a lysophospholipase and hydrolyzes lysophosphatidylcholine (lyso-PC). Also hydrolyzes lysophosphatidylethanolamine (lyso-PE), lysophosphatidylinositol (lyso-PI) and lysophosphatidylserine (lyso-PS). Has much higher thioesterase activity than lysophospholipase activity. Contributes to the production of lysophosphatidic acid (LPA) during blood coagulation by recognizing and cleaving plasma phospholipids to generate lysophospholipids which in turn act as substrates for ENPP2 to produce LPA.</text>
</comment>
<dbReference type="Pfam" id="PF06102">
    <property type="entry name" value="RRP36"/>
    <property type="match status" value="1"/>
</dbReference>
<evidence type="ECO:0000256" key="21">
    <source>
        <dbReference type="SAM" id="Coils"/>
    </source>
</evidence>
<evidence type="ECO:0000256" key="8">
    <source>
        <dbReference type="ARBA" id="ARBA00022490"/>
    </source>
</evidence>
<keyword evidence="11" id="KW-0276">Fatty acid metabolism</keyword>
<evidence type="ECO:0000256" key="6">
    <source>
        <dbReference type="ARBA" id="ARBA00011738"/>
    </source>
</evidence>
<reference evidence="24" key="1">
    <citation type="submission" date="2012-07" db="EMBL/GenBank/DDBJ databases">
        <title>Genome of the Chinese tree shrew, a rising model animal genetically related to primates.</title>
        <authorList>
            <person name="Zhang G."/>
            <person name="Fan Y."/>
            <person name="Yao Y."/>
            <person name="Huang Z."/>
        </authorList>
    </citation>
    <scope>NUCLEOTIDE SEQUENCE [LARGE SCALE GENOMIC DNA]</scope>
</reference>
<sequence length="348" mass="38883">MTGFGMIYDPFDCAKKNEPKYYTYKTQPVGEEKDLKKTAPAARTERVEKIDRMSVVSGMLHITSQEISQNSDLNLIMSTIICFKFLHSVVTLACQGVLTSAASIAYSSQILPCIRHAINVLNKNTFDPGVTHAEEGPAGKVLKRVLVVSPRIRESAVPGGALSLYTALTTQQKLAGVTALSCWLPLRASFPQGPISGVNRDISILQCHGDCDPLVPLMFGSLTVEKLKTLVNPANVTFKTYEGMMHSSCQQYCPGEKHEKLQQLLQRMEQQEEAEQERKRQQELRLTLRQERRAQAQQGHRPYFLKKSEQRQLSQLTLAERFEKLKCITDSGTEEKGPVKAMASVHDS</sequence>
<dbReference type="GO" id="GO:1990904">
    <property type="term" value="C:ribonucleoprotein complex"/>
    <property type="evidence" value="ECO:0007669"/>
    <property type="project" value="UniProtKB-KW"/>
</dbReference>
<evidence type="ECO:0000256" key="13">
    <source>
        <dbReference type="ARBA" id="ARBA00023098"/>
    </source>
</evidence>
<evidence type="ECO:0000256" key="17">
    <source>
        <dbReference type="ARBA" id="ARBA00047337"/>
    </source>
</evidence>
<comment type="catalytic activity">
    <reaction evidence="19">
        <text>1-hexadecanoyl-sn-glycero-3-phosphocholine + H2O = sn-glycerol 3-phosphocholine + hexadecanoate + H(+)</text>
        <dbReference type="Rhea" id="RHEA:40435"/>
        <dbReference type="ChEBI" id="CHEBI:7896"/>
        <dbReference type="ChEBI" id="CHEBI:15377"/>
        <dbReference type="ChEBI" id="CHEBI:15378"/>
        <dbReference type="ChEBI" id="CHEBI:16870"/>
        <dbReference type="ChEBI" id="CHEBI:72998"/>
    </reaction>
    <physiologicalReaction direction="left-to-right" evidence="19">
        <dbReference type="Rhea" id="RHEA:40436"/>
    </physiologicalReaction>
</comment>
<organism evidence="23 24">
    <name type="scientific">Tupaia chinensis</name>
    <name type="common">Chinese tree shrew</name>
    <name type="synonym">Tupaia belangeri chinensis</name>
    <dbReference type="NCBI Taxonomy" id="246437"/>
    <lineage>
        <taxon>Eukaryota</taxon>
        <taxon>Metazoa</taxon>
        <taxon>Chordata</taxon>
        <taxon>Craniata</taxon>
        <taxon>Vertebrata</taxon>
        <taxon>Euteleostomi</taxon>
        <taxon>Mammalia</taxon>
        <taxon>Eutheria</taxon>
        <taxon>Euarchontoglires</taxon>
        <taxon>Scandentia</taxon>
        <taxon>Tupaiidae</taxon>
        <taxon>Tupaia</taxon>
    </lineage>
</organism>
<evidence type="ECO:0000256" key="7">
    <source>
        <dbReference type="ARBA" id="ARBA00022475"/>
    </source>
</evidence>
<comment type="similarity">
    <text evidence="5">Belongs to the AB hydrolase superfamily. AB hydrolase 2 family.</text>
</comment>
<evidence type="ECO:0000313" key="23">
    <source>
        <dbReference type="EMBL" id="ELW71989.1"/>
    </source>
</evidence>
<dbReference type="Proteomes" id="UP000011518">
    <property type="component" value="Unassembled WGS sequence"/>
</dbReference>
<dbReference type="GO" id="GO:0005783">
    <property type="term" value="C:endoplasmic reticulum"/>
    <property type="evidence" value="ECO:0007669"/>
    <property type="project" value="UniProtKB-SubCell"/>
</dbReference>
<dbReference type="GO" id="GO:0006364">
    <property type="term" value="P:rRNA processing"/>
    <property type="evidence" value="ECO:0007669"/>
    <property type="project" value="UniProtKB-UniRule"/>
</dbReference>
<evidence type="ECO:0000256" key="5">
    <source>
        <dbReference type="ARBA" id="ARBA00006499"/>
    </source>
</evidence>
<protein>
    <recommendedName>
        <fullName evidence="20">rRNA biogenesis protein RRP36</fullName>
    </recommendedName>
</protein>
<dbReference type="InterPro" id="IPR009292">
    <property type="entry name" value="RRP36"/>
</dbReference>
<dbReference type="eggNOG" id="KOG2112">
    <property type="taxonomic scope" value="Eukaryota"/>
</dbReference>
<keyword evidence="20" id="KW-0698">rRNA processing</keyword>
<proteinExistence type="inferred from homology"/>
<evidence type="ECO:0000256" key="10">
    <source>
        <dbReference type="ARBA" id="ARBA00022824"/>
    </source>
</evidence>
<dbReference type="PANTHER" id="PTHR10655">
    <property type="entry name" value="LYSOPHOSPHOLIPASE-RELATED"/>
    <property type="match status" value="1"/>
</dbReference>
<comment type="subunit">
    <text evidence="6">Homodimer.</text>
</comment>
<keyword evidence="20" id="KW-0687">Ribonucleoprotein</keyword>
<dbReference type="SUPFAM" id="SSF53474">
    <property type="entry name" value="alpha/beta-Hydrolases"/>
    <property type="match status" value="1"/>
</dbReference>
<dbReference type="GO" id="GO:0005886">
    <property type="term" value="C:plasma membrane"/>
    <property type="evidence" value="ECO:0007669"/>
    <property type="project" value="UniProtKB-SubCell"/>
</dbReference>
<dbReference type="EMBL" id="KB320451">
    <property type="protein sequence ID" value="ELW71989.1"/>
    <property type="molecule type" value="Genomic_DNA"/>
</dbReference>
<evidence type="ECO:0000256" key="3">
    <source>
        <dbReference type="ARBA" id="ARBA00004240"/>
    </source>
</evidence>
<evidence type="ECO:0000256" key="1">
    <source>
        <dbReference type="ARBA" id="ARBA00004126"/>
    </source>
</evidence>
<comment type="catalytic activity">
    <reaction evidence="18">
        <text>a 1-(9Z-octadecenoyl)-2-acyl-sn-glycero-3-phosphocholine + H2O = a 2-acyl-sn-glycero-3-phosphocholine + (9Z)-octadecenoate + H(+)</text>
        <dbReference type="Rhea" id="RHEA:41720"/>
        <dbReference type="ChEBI" id="CHEBI:15377"/>
        <dbReference type="ChEBI" id="CHEBI:15378"/>
        <dbReference type="ChEBI" id="CHEBI:30823"/>
        <dbReference type="ChEBI" id="CHEBI:57875"/>
        <dbReference type="ChEBI" id="CHEBI:78421"/>
    </reaction>
    <physiologicalReaction direction="left-to-right" evidence="18">
        <dbReference type="Rhea" id="RHEA:41721"/>
    </physiologicalReaction>
</comment>
<dbReference type="GO" id="GO:0006631">
    <property type="term" value="P:fatty acid metabolic process"/>
    <property type="evidence" value="ECO:0007669"/>
    <property type="project" value="UniProtKB-KW"/>
</dbReference>
<evidence type="ECO:0000256" key="12">
    <source>
        <dbReference type="ARBA" id="ARBA00022990"/>
    </source>
</evidence>
<keyword evidence="9" id="KW-0378">Hydrolase</keyword>
<dbReference type="GO" id="GO:0005730">
    <property type="term" value="C:nucleolus"/>
    <property type="evidence" value="ECO:0007669"/>
    <property type="project" value="UniProtKB-SubCell"/>
</dbReference>
<keyword evidence="12" id="KW-0007">Acetylation</keyword>
<keyword evidence="10" id="KW-0256">Endoplasmic reticulum</keyword>
<comment type="catalytic activity">
    <reaction evidence="17">
        <text>S-hexadecanoyl-L-cysteinyl-[protein] + H2O = L-cysteinyl-[protein] + hexadecanoate + H(+)</text>
        <dbReference type="Rhea" id="RHEA:19233"/>
        <dbReference type="Rhea" id="RHEA-COMP:10131"/>
        <dbReference type="Rhea" id="RHEA-COMP:11032"/>
        <dbReference type="ChEBI" id="CHEBI:7896"/>
        <dbReference type="ChEBI" id="CHEBI:15377"/>
        <dbReference type="ChEBI" id="CHEBI:15378"/>
        <dbReference type="ChEBI" id="CHEBI:29950"/>
        <dbReference type="ChEBI" id="CHEBI:74151"/>
        <dbReference type="EC" id="3.1.2.22"/>
    </reaction>
</comment>
<feature type="domain" description="Phospholipase/carboxylesterase/thioesterase" evidence="22">
    <location>
        <begin position="159"/>
        <end position="251"/>
    </location>
</feature>
<dbReference type="Gene3D" id="3.40.50.1820">
    <property type="entry name" value="alpha/beta hydrolase"/>
    <property type="match status" value="1"/>
</dbReference>
<dbReference type="InterPro" id="IPR003140">
    <property type="entry name" value="PLipase/COase/thioEstase"/>
</dbReference>
<keyword evidence="14" id="KW-0472">Membrane</keyword>
<evidence type="ECO:0000256" key="11">
    <source>
        <dbReference type="ARBA" id="ARBA00022832"/>
    </source>
</evidence>
<dbReference type="GO" id="GO:0008474">
    <property type="term" value="F:palmitoyl-(protein) hydrolase activity"/>
    <property type="evidence" value="ECO:0007669"/>
    <property type="project" value="UniProtKB-EC"/>
</dbReference>
<dbReference type="InterPro" id="IPR029058">
    <property type="entry name" value="AB_hydrolase_fold"/>
</dbReference>
<evidence type="ECO:0000256" key="19">
    <source>
        <dbReference type="ARBA" id="ARBA00048656"/>
    </source>
</evidence>
<dbReference type="GO" id="GO:0031965">
    <property type="term" value="C:nuclear membrane"/>
    <property type="evidence" value="ECO:0007669"/>
    <property type="project" value="UniProtKB-SubCell"/>
</dbReference>
<evidence type="ECO:0000256" key="20">
    <source>
        <dbReference type="RuleBase" id="RU368027"/>
    </source>
</evidence>
<evidence type="ECO:0000259" key="22">
    <source>
        <dbReference type="Pfam" id="PF02230"/>
    </source>
</evidence>
<evidence type="ECO:0000256" key="9">
    <source>
        <dbReference type="ARBA" id="ARBA00022801"/>
    </source>
</evidence>
<dbReference type="Pfam" id="PF02230">
    <property type="entry name" value="Abhydrolase_2"/>
    <property type="match status" value="1"/>
</dbReference>
<keyword evidence="8" id="KW-0963">Cytoplasm</keyword>
<evidence type="ECO:0000256" key="18">
    <source>
        <dbReference type="ARBA" id="ARBA00048000"/>
    </source>
</evidence>
<dbReference type="GO" id="GO:0052689">
    <property type="term" value="F:carboxylic ester hydrolase activity"/>
    <property type="evidence" value="ECO:0007669"/>
    <property type="project" value="TreeGrafter"/>
</dbReference>
<keyword evidence="20" id="KW-0690">Ribosome biogenesis</keyword>
<dbReference type="InParanoid" id="L9LBF6"/>
<dbReference type="PANTHER" id="PTHR10655:SF22">
    <property type="entry name" value="ACYL-PROTEIN THIOESTERASE 1"/>
    <property type="match status" value="1"/>
</dbReference>
<feature type="coiled-coil region" evidence="21">
    <location>
        <begin position="258"/>
        <end position="294"/>
    </location>
</feature>
<dbReference type="InterPro" id="IPR050565">
    <property type="entry name" value="LYPA1-2/EST-like"/>
</dbReference>
<evidence type="ECO:0000256" key="16">
    <source>
        <dbReference type="ARBA" id="ARBA00045255"/>
    </source>
</evidence>
<gene>
    <name evidence="23" type="ORF">TREES_T100010529</name>
</gene>
<reference evidence="24" key="2">
    <citation type="journal article" date="2013" name="Nat. Commun.">
        <title>Genome of the Chinese tree shrew.</title>
        <authorList>
            <person name="Fan Y."/>
            <person name="Huang Z.Y."/>
            <person name="Cao C.C."/>
            <person name="Chen C.S."/>
            <person name="Chen Y.X."/>
            <person name="Fan D.D."/>
            <person name="He J."/>
            <person name="Hou H.L."/>
            <person name="Hu L."/>
            <person name="Hu X.T."/>
            <person name="Jiang X.T."/>
            <person name="Lai R."/>
            <person name="Lang Y.S."/>
            <person name="Liang B."/>
            <person name="Liao S.G."/>
            <person name="Mu D."/>
            <person name="Ma Y.Y."/>
            <person name="Niu Y.Y."/>
            <person name="Sun X.Q."/>
            <person name="Xia J.Q."/>
            <person name="Xiao J."/>
            <person name="Xiong Z.Q."/>
            <person name="Xu L."/>
            <person name="Yang L."/>
            <person name="Zhang Y."/>
            <person name="Zhao W."/>
            <person name="Zhao X.D."/>
            <person name="Zheng Y.T."/>
            <person name="Zhou J.M."/>
            <person name="Zhu Y.B."/>
            <person name="Zhang G.J."/>
            <person name="Wang J."/>
            <person name="Yao Y.G."/>
        </authorList>
    </citation>
    <scope>NUCLEOTIDE SEQUENCE [LARGE SCALE GENOMIC DNA]</scope>
</reference>
<dbReference type="AlphaFoldDB" id="L9LBF6"/>
<name>L9LBF6_TUPCH</name>
<keyword evidence="7" id="KW-1003">Cell membrane</keyword>
<comment type="subcellular location">
    <subcellularLocation>
        <location evidence="2">Cell membrane</location>
    </subcellularLocation>
    <subcellularLocation>
        <location evidence="4">Cytoplasm</location>
    </subcellularLocation>
    <subcellularLocation>
        <location evidence="3">Endoplasmic reticulum</location>
    </subcellularLocation>
    <subcellularLocation>
        <location evidence="1">Nucleus membrane</location>
    </subcellularLocation>
    <subcellularLocation>
        <location evidence="20">Nucleus</location>
        <location evidence="20">Nucleolus</location>
    </subcellularLocation>
</comment>
<keyword evidence="15 20" id="KW-0539">Nucleus</keyword>
<comment type="function">
    <text evidence="20">Component of the 90S pre-ribosome involved in the maturation of rRNAs. Required for early cleavages of the pre-RNAs in the 40S ribosomal subunit maturation pathway.</text>
</comment>
<keyword evidence="21" id="KW-0175">Coiled coil</keyword>
<comment type="similarity">
    <text evidence="20">Belongs to the RRP36 family.</text>
</comment>
<evidence type="ECO:0000256" key="14">
    <source>
        <dbReference type="ARBA" id="ARBA00023136"/>
    </source>
</evidence>
<keyword evidence="13" id="KW-0443">Lipid metabolism</keyword>
<comment type="subunit">
    <text evidence="20">Associates with 90S and pre-40S pre-ribosomal particles.</text>
</comment>
<dbReference type="STRING" id="246437.L9LBF6"/>
<evidence type="ECO:0000256" key="2">
    <source>
        <dbReference type="ARBA" id="ARBA00004236"/>
    </source>
</evidence>
<evidence type="ECO:0000256" key="4">
    <source>
        <dbReference type="ARBA" id="ARBA00004496"/>
    </source>
</evidence>
<accession>L9LBF6</accession>